<dbReference type="PANTHER" id="PTHR12856">
    <property type="entry name" value="TRANSCRIPTION INITIATION FACTOR IIH-RELATED"/>
    <property type="match status" value="1"/>
</dbReference>
<dbReference type="SMART" id="SM00751">
    <property type="entry name" value="BSD"/>
    <property type="match status" value="2"/>
</dbReference>
<evidence type="ECO:0000313" key="4">
    <source>
        <dbReference type="Proteomes" id="UP001497392"/>
    </source>
</evidence>
<sequence>MSQEKGKALANGGSSTGKSASGPHAELKKAVLARDGDLKALHEQLVVGGIISEAEFWRHRQHLLRQHAKDGAQSRQKPGLSNAMIEQSIDPSSNKVTLKLTPEVMQQIFQEKPHMKRAHDKLVPHTHSEKEFWEKFFNYEVARKAQRQDKKGAAEQGGPEDPYKEFKDEHLDAAEARKRLHTVNAAVNLAADLFDHGKELRERDEEGSRQTITDINKHAAAVMRAAGDASRDPAGESISGVADLVLDDLRRPELAGFSQLRIQDPKRLHNSAGFLQTDMPSSRGTGAVSSLTDRDALKAAETLLEGVSSAQTMSSQAAYAVLVELCQHSSTASAGLQALAAGAKGAELSLVPRMQEILRQTVSACNELLRHFWAQFPLTNAKREARALDLKRALMNQHDRTTAMQEAAHGLDRVHITQLLKPLRQALDAAIIRHDSETVFKAQPAPDRELHAAQ</sequence>
<name>A0ABP1FMQ7_9CHLO</name>
<dbReference type="InterPro" id="IPR027079">
    <property type="entry name" value="Tfb1/GTF2H1"/>
</dbReference>
<dbReference type="EMBL" id="CAXHTA020000005">
    <property type="protein sequence ID" value="CAL5221244.1"/>
    <property type="molecule type" value="Genomic_DNA"/>
</dbReference>
<dbReference type="SUPFAM" id="SSF140383">
    <property type="entry name" value="BSD domain-like"/>
    <property type="match status" value="1"/>
</dbReference>
<accession>A0ABP1FMQ7</accession>
<keyword evidence="4" id="KW-1185">Reference proteome</keyword>
<gene>
    <name evidence="3" type="primary">g3398</name>
    <name evidence="3" type="ORF">VP750_LOCUS2903</name>
</gene>
<comment type="caution">
    <text evidence="3">The sequence shown here is derived from an EMBL/GenBank/DDBJ whole genome shotgun (WGS) entry which is preliminary data.</text>
</comment>
<dbReference type="InterPro" id="IPR005607">
    <property type="entry name" value="BSD_dom"/>
</dbReference>
<dbReference type="Gene3D" id="1.10.3970.10">
    <property type="entry name" value="BSD domain"/>
    <property type="match status" value="1"/>
</dbReference>
<dbReference type="PROSITE" id="PS50858">
    <property type="entry name" value="BSD"/>
    <property type="match status" value="2"/>
</dbReference>
<dbReference type="InterPro" id="IPR035925">
    <property type="entry name" value="BSD_dom_sf"/>
</dbReference>
<feature type="region of interest" description="Disordered" evidence="1">
    <location>
        <begin position="1"/>
        <end position="24"/>
    </location>
</feature>
<evidence type="ECO:0000259" key="2">
    <source>
        <dbReference type="PROSITE" id="PS50858"/>
    </source>
</evidence>
<evidence type="ECO:0000256" key="1">
    <source>
        <dbReference type="SAM" id="MobiDB-lite"/>
    </source>
</evidence>
<protein>
    <submittedName>
        <fullName evidence="3">G3398 protein</fullName>
    </submittedName>
</protein>
<dbReference type="Proteomes" id="UP001497392">
    <property type="component" value="Unassembled WGS sequence"/>
</dbReference>
<feature type="domain" description="BSD" evidence="2">
    <location>
        <begin position="26"/>
        <end position="68"/>
    </location>
</feature>
<dbReference type="Pfam" id="PF03909">
    <property type="entry name" value="BSD"/>
    <property type="match status" value="1"/>
</dbReference>
<evidence type="ECO:0000313" key="3">
    <source>
        <dbReference type="EMBL" id="CAL5221244.1"/>
    </source>
</evidence>
<feature type="domain" description="BSD" evidence="2">
    <location>
        <begin position="92"/>
        <end position="144"/>
    </location>
</feature>
<dbReference type="Gene3D" id="6.10.140.1200">
    <property type="match status" value="1"/>
</dbReference>
<organism evidence="3 4">
    <name type="scientific">Coccomyxa viridis</name>
    <dbReference type="NCBI Taxonomy" id="1274662"/>
    <lineage>
        <taxon>Eukaryota</taxon>
        <taxon>Viridiplantae</taxon>
        <taxon>Chlorophyta</taxon>
        <taxon>core chlorophytes</taxon>
        <taxon>Trebouxiophyceae</taxon>
        <taxon>Trebouxiophyceae incertae sedis</taxon>
        <taxon>Coccomyxaceae</taxon>
        <taxon>Coccomyxa</taxon>
    </lineage>
</organism>
<proteinExistence type="predicted"/>
<reference evidence="3 4" key="1">
    <citation type="submission" date="2024-06" db="EMBL/GenBank/DDBJ databases">
        <authorList>
            <person name="Kraege A."/>
            <person name="Thomma B."/>
        </authorList>
    </citation>
    <scope>NUCLEOTIDE SEQUENCE [LARGE SCALE GENOMIC DNA]</scope>
</reference>